<sequence length="223" mass="25575">RRRPAIEGLLEQTSDSTMLANYRSRKEAANDRLAELNNLDTAAVRQSVLRQGAIARNRRLEEGKPEAFGRMVRHPYLPNARLDTVVVRPDGKIDYYYLQPVQADENTAKLRLYLTGEVEDRNGRTYRLTRSDTLTYNVASMTSFLDERTRYMQRIVLRDAEANARFFFTFPVGKARLVDTLTENRRQIAAVRSLTRGLMTDPVYIIDSITLRATASPEGTWVL</sequence>
<comment type="caution">
    <text evidence="1">The sequence shown here is derived from an EMBL/GenBank/DDBJ whole genome shotgun (WGS) entry which is preliminary data.</text>
</comment>
<accession>K1SSN2</accession>
<organism evidence="1">
    <name type="scientific">human gut metagenome</name>
    <dbReference type="NCBI Taxonomy" id="408170"/>
    <lineage>
        <taxon>unclassified sequences</taxon>
        <taxon>metagenomes</taxon>
        <taxon>organismal metagenomes</taxon>
    </lineage>
</organism>
<evidence type="ECO:0000313" key="1">
    <source>
        <dbReference type="EMBL" id="EKC56890.1"/>
    </source>
</evidence>
<feature type="non-terminal residue" evidence="1">
    <location>
        <position position="1"/>
    </location>
</feature>
<dbReference type="AlphaFoldDB" id="K1SSN2"/>
<protein>
    <submittedName>
        <fullName evidence="1">Uncharacterized protein</fullName>
    </submittedName>
</protein>
<gene>
    <name evidence="1" type="ORF">LEA_14612</name>
</gene>
<reference evidence="1" key="1">
    <citation type="journal article" date="2013" name="Environ. Microbiol.">
        <title>Microbiota from the distal guts of lean and obese adolescents exhibit partial functional redundancy besides clear differences in community structure.</title>
        <authorList>
            <person name="Ferrer M."/>
            <person name="Ruiz A."/>
            <person name="Lanza F."/>
            <person name="Haange S.B."/>
            <person name="Oberbach A."/>
            <person name="Till H."/>
            <person name="Bargiela R."/>
            <person name="Campoy C."/>
            <person name="Segura M.T."/>
            <person name="Richter M."/>
            <person name="von Bergen M."/>
            <person name="Seifert J."/>
            <person name="Suarez A."/>
        </authorList>
    </citation>
    <scope>NUCLEOTIDE SEQUENCE</scope>
</reference>
<dbReference type="EMBL" id="AJWY01009950">
    <property type="protein sequence ID" value="EKC56890.1"/>
    <property type="molecule type" value="Genomic_DNA"/>
</dbReference>
<name>K1SSN2_9ZZZZ</name>
<proteinExistence type="predicted"/>
<feature type="non-terminal residue" evidence="1">
    <location>
        <position position="223"/>
    </location>
</feature>